<evidence type="ECO:0000256" key="1">
    <source>
        <dbReference type="SAM" id="Phobius"/>
    </source>
</evidence>
<gene>
    <name evidence="3" type="ORF">JTE90_012290</name>
</gene>
<dbReference type="AlphaFoldDB" id="A0AAV6VKQ3"/>
<comment type="caution">
    <text evidence="3">The sequence shown here is derived from an EMBL/GenBank/DDBJ whole genome shotgun (WGS) entry which is preliminary data.</text>
</comment>
<feature type="signal peptide" evidence="2">
    <location>
        <begin position="1"/>
        <end position="28"/>
    </location>
</feature>
<protein>
    <recommendedName>
        <fullName evidence="5">Transmembrane protein</fullName>
    </recommendedName>
</protein>
<keyword evidence="1" id="KW-1133">Transmembrane helix</keyword>
<reference evidence="3 4" key="1">
    <citation type="journal article" date="2022" name="Nat. Ecol. Evol.">
        <title>A masculinizing supergene underlies an exaggerated male reproductive morph in a spider.</title>
        <authorList>
            <person name="Hendrickx F."/>
            <person name="De Corte Z."/>
            <person name="Sonet G."/>
            <person name="Van Belleghem S.M."/>
            <person name="Kostlbacher S."/>
            <person name="Vangestel C."/>
        </authorList>
    </citation>
    <scope>NUCLEOTIDE SEQUENCE [LARGE SCALE GENOMIC DNA]</scope>
    <source>
        <strain evidence="3">W744_W776</strain>
    </source>
</reference>
<keyword evidence="1" id="KW-0812">Transmembrane</keyword>
<sequence length="97" mass="11014">MFSHKKKALCLLLIFGFVVTFLFETVEASKASKVAKTVAKFRGVIDKKLNKHHSRRWFPTWLIVLLVLGSGSGIIGCLVCAYCFWQRRSTQSQSCFV</sequence>
<evidence type="ECO:0000256" key="2">
    <source>
        <dbReference type="SAM" id="SignalP"/>
    </source>
</evidence>
<feature type="transmembrane region" description="Helical" evidence="1">
    <location>
        <begin position="61"/>
        <end position="85"/>
    </location>
</feature>
<dbReference type="Proteomes" id="UP000827092">
    <property type="component" value="Unassembled WGS sequence"/>
</dbReference>
<name>A0AAV6VKQ3_9ARAC</name>
<proteinExistence type="predicted"/>
<evidence type="ECO:0008006" key="5">
    <source>
        <dbReference type="Google" id="ProtNLM"/>
    </source>
</evidence>
<evidence type="ECO:0000313" key="4">
    <source>
        <dbReference type="Proteomes" id="UP000827092"/>
    </source>
</evidence>
<dbReference type="EMBL" id="JAFNEN010000069">
    <property type="protein sequence ID" value="KAG8196472.1"/>
    <property type="molecule type" value="Genomic_DNA"/>
</dbReference>
<evidence type="ECO:0000313" key="3">
    <source>
        <dbReference type="EMBL" id="KAG8196472.1"/>
    </source>
</evidence>
<feature type="chain" id="PRO_5043888140" description="Transmembrane protein" evidence="2">
    <location>
        <begin position="29"/>
        <end position="97"/>
    </location>
</feature>
<keyword evidence="1" id="KW-0472">Membrane</keyword>
<accession>A0AAV6VKQ3</accession>
<keyword evidence="4" id="KW-1185">Reference proteome</keyword>
<keyword evidence="2" id="KW-0732">Signal</keyword>
<organism evidence="3 4">
    <name type="scientific">Oedothorax gibbosus</name>
    <dbReference type="NCBI Taxonomy" id="931172"/>
    <lineage>
        <taxon>Eukaryota</taxon>
        <taxon>Metazoa</taxon>
        <taxon>Ecdysozoa</taxon>
        <taxon>Arthropoda</taxon>
        <taxon>Chelicerata</taxon>
        <taxon>Arachnida</taxon>
        <taxon>Araneae</taxon>
        <taxon>Araneomorphae</taxon>
        <taxon>Entelegynae</taxon>
        <taxon>Araneoidea</taxon>
        <taxon>Linyphiidae</taxon>
        <taxon>Erigoninae</taxon>
        <taxon>Oedothorax</taxon>
    </lineage>
</organism>